<keyword evidence="2" id="KW-1185">Reference proteome</keyword>
<dbReference type="EMBL" id="JAGIKT010000147">
    <property type="protein sequence ID" value="MBP0116510.1"/>
    <property type="molecule type" value="Genomic_DNA"/>
</dbReference>
<protein>
    <submittedName>
        <fullName evidence="1">Uncharacterized protein</fullName>
    </submittedName>
</protein>
<comment type="caution">
    <text evidence="1">The sequence shown here is derived from an EMBL/GenBank/DDBJ whole genome shotgun (WGS) entry which is preliminary data.</text>
</comment>
<proteinExistence type="predicted"/>
<reference evidence="1 2" key="1">
    <citation type="submission" date="2021-03" db="EMBL/GenBank/DDBJ databases">
        <title>Genome Sequence of Bradyrhizobium vignae strain ISRA400.</title>
        <authorList>
            <person name="Tisa L.S."/>
            <person name="Svistoonoff S."/>
            <person name="Hocher V."/>
            <person name="Fall S."/>
            <person name="Zaiya A."/>
            <person name="Naing D."/>
            <person name="Niang N."/>
            <person name="Diouf A."/>
            <person name="Dasylva M.C."/>
            <person name="Toure O."/>
            <person name="Gueye M."/>
            <person name="Gully D."/>
            <person name="Tisseyre P."/>
            <person name="Simpson S."/>
            <person name="Morris K."/>
            <person name="Thomas W.K."/>
        </authorList>
    </citation>
    <scope>NUCLEOTIDE SEQUENCE [LARGE SCALE GENOMIC DNA]</scope>
    <source>
        <strain evidence="1 2">ISRA400</strain>
    </source>
</reference>
<dbReference type="Proteomes" id="UP000669317">
    <property type="component" value="Unassembled WGS sequence"/>
</dbReference>
<sequence>MPSSSFQALQAALDEVIDLGKASHPTLGPRAPESLRLARAVGRGQAVLLSSHFERYIYSLNEELVAFLNRQNLSGARFPNSIRLQHSMMPIDELGRTGWENRAPKLTDFVSSESWIWTDHSTGNLVHDRLLLWMKAPHPKDLVRFFKLWGAEDIFKAITRTESARKALWLGVQGLALLWPIVDFGAFYRIPNQFFND</sequence>
<evidence type="ECO:0000313" key="1">
    <source>
        <dbReference type="EMBL" id="MBP0116510.1"/>
    </source>
</evidence>
<evidence type="ECO:0000313" key="2">
    <source>
        <dbReference type="Proteomes" id="UP000669317"/>
    </source>
</evidence>
<feature type="non-terminal residue" evidence="1">
    <location>
        <position position="197"/>
    </location>
</feature>
<gene>
    <name evidence="1" type="ORF">JWS04_36755</name>
</gene>
<name>A0ABS4A7V4_9BRAD</name>
<accession>A0ABS4A7V4</accession>
<dbReference type="RefSeq" id="WP_209296746.1">
    <property type="nucleotide sequence ID" value="NZ_JAGIKT010000147.1"/>
</dbReference>
<organism evidence="1 2">
    <name type="scientific">Bradyrhizobium vignae</name>
    <dbReference type="NCBI Taxonomy" id="1549949"/>
    <lineage>
        <taxon>Bacteria</taxon>
        <taxon>Pseudomonadati</taxon>
        <taxon>Pseudomonadota</taxon>
        <taxon>Alphaproteobacteria</taxon>
        <taxon>Hyphomicrobiales</taxon>
        <taxon>Nitrobacteraceae</taxon>
        <taxon>Bradyrhizobium</taxon>
    </lineage>
</organism>